<dbReference type="GO" id="GO:0003700">
    <property type="term" value="F:DNA-binding transcription factor activity"/>
    <property type="evidence" value="ECO:0007669"/>
    <property type="project" value="InterPro"/>
</dbReference>
<protein>
    <submittedName>
        <fullName evidence="5">HTH-type transcriptional activator RhaR</fullName>
    </submittedName>
</protein>
<accession>A0A645GEV1</accession>
<gene>
    <name evidence="5" type="primary">rhaR_164</name>
    <name evidence="5" type="ORF">SDC9_172078</name>
</gene>
<evidence type="ECO:0000256" key="1">
    <source>
        <dbReference type="ARBA" id="ARBA00023015"/>
    </source>
</evidence>
<sequence length="152" mass="17760">MIEDEYIKDAADFSIIRSLLSTLFVLIEAERKKKVLPVNTDNNQNITFKSFLRILEDNFKRDVSVDFYAEKLNMSARNLNLICRSILQRSVSEIIETRKLTEAKNLLMHSDKTISEIGFDLGYNEKAYFTKVFKKKAGITPSEFRNEMKKMF</sequence>
<dbReference type="Pfam" id="PF12833">
    <property type="entry name" value="HTH_18"/>
    <property type="match status" value="1"/>
</dbReference>
<dbReference type="PANTHER" id="PTHR43280:SF32">
    <property type="entry name" value="TRANSCRIPTIONAL REGULATORY PROTEIN"/>
    <property type="match status" value="1"/>
</dbReference>
<evidence type="ECO:0000259" key="4">
    <source>
        <dbReference type="PROSITE" id="PS01124"/>
    </source>
</evidence>
<dbReference type="AlphaFoldDB" id="A0A645GEV1"/>
<keyword evidence="2" id="KW-0238">DNA-binding</keyword>
<dbReference type="PROSITE" id="PS01124">
    <property type="entry name" value="HTH_ARAC_FAMILY_2"/>
    <property type="match status" value="1"/>
</dbReference>
<dbReference type="PROSITE" id="PS00041">
    <property type="entry name" value="HTH_ARAC_FAMILY_1"/>
    <property type="match status" value="1"/>
</dbReference>
<proteinExistence type="predicted"/>
<organism evidence="5">
    <name type="scientific">bioreactor metagenome</name>
    <dbReference type="NCBI Taxonomy" id="1076179"/>
    <lineage>
        <taxon>unclassified sequences</taxon>
        <taxon>metagenomes</taxon>
        <taxon>ecological metagenomes</taxon>
    </lineage>
</organism>
<dbReference type="PANTHER" id="PTHR43280">
    <property type="entry name" value="ARAC-FAMILY TRANSCRIPTIONAL REGULATOR"/>
    <property type="match status" value="1"/>
</dbReference>
<dbReference type="EMBL" id="VSSQ01073601">
    <property type="protein sequence ID" value="MPN24676.1"/>
    <property type="molecule type" value="Genomic_DNA"/>
</dbReference>
<comment type="caution">
    <text evidence="5">The sequence shown here is derived from an EMBL/GenBank/DDBJ whole genome shotgun (WGS) entry which is preliminary data.</text>
</comment>
<dbReference type="Gene3D" id="1.10.10.60">
    <property type="entry name" value="Homeodomain-like"/>
    <property type="match status" value="1"/>
</dbReference>
<evidence type="ECO:0000256" key="3">
    <source>
        <dbReference type="ARBA" id="ARBA00023163"/>
    </source>
</evidence>
<dbReference type="PRINTS" id="PR00032">
    <property type="entry name" value="HTHARAC"/>
</dbReference>
<evidence type="ECO:0000313" key="5">
    <source>
        <dbReference type="EMBL" id="MPN24676.1"/>
    </source>
</evidence>
<dbReference type="GO" id="GO:0043565">
    <property type="term" value="F:sequence-specific DNA binding"/>
    <property type="evidence" value="ECO:0007669"/>
    <property type="project" value="InterPro"/>
</dbReference>
<dbReference type="SMART" id="SM00342">
    <property type="entry name" value="HTH_ARAC"/>
    <property type="match status" value="1"/>
</dbReference>
<reference evidence="5" key="1">
    <citation type="submission" date="2019-08" db="EMBL/GenBank/DDBJ databases">
        <authorList>
            <person name="Kucharzyk K."/>
            <person name="Murdoch R.W."/>
            <person name="Higgins S."/>
            <person name="Loffler F."/>
        </authorList>
    </citation>
    <scope>NUCLEOTIDE SEQUENCE</scope>
</reference>
<keyword evidence="3" id="KW-0804">Transcription</keyword>
<dbReference type="InterPro" id="IPR018062">
    <property type="entry name" value="HTH_AraC-typ_CS"/>
</dbReference>
<dbReference type="InterPro" id="IPR018060">
    <property type="entry name" value="HTH_AraC"/>
</dbReference>
<keyword evidence="1" id="KW-0805">Transcription regulation</keyword>
<name>A0A645GEV1_9ZZZZ</name>
<feature type="domain" description="HTH araC/xylS-type" evidence="4">
    <location>
        <begin position="49"/>
        <end position="147"/>
    </location>
</feature>
<dbReference type="SUPFAM" id="SSF46689">
    <property type="entry name" value="Homeodomain-like"/>
    <property type="match status" value="1"/>
</dbReference>
<evidence type="ECO:0000256" key="2">
    <source>
        <dbReference type="ARBA" id="ARBA00023125"/>
    </source>
</evidence>
<dbReference type="InterPro" id="IPR020449">
    <property type="entry name" value="Tscrpt_reg_AraC-type_HTH"/>
</dbReference>
<dbReference type="InterPro" id="IPR009057">
    <property type="entry name" value="Homeodomain-like_sf"/>
</dbReference>